<dbReference type="EMBL" id="ADTU01005362">
    <property type="status" value="NOT_ANNOTATED_CDS"/>
    <property type="molecule type" value="Genomic_DNA"/>
</dbReference>
<comment type="caution">
    <text evidence="10">Lacks conserved residue(s) required for the propagation of feature annotation.</text>
</comment>
<keyword evidence="2" id="KW-1003">Cell membrane</keyword>
<dbReference type="GO" id="GO:0004984">
    <property type="term" value="F:olfactory receptor activity"/>
    <property type="evidence" value="ECO:0007669"/>
    <property type="project" value="InterPro"/>
</dbReference>
<keyword evidence="8 10" id="KW-0675">Receptor</keyword>
<dbReference type="Proteomes" id="UP000005205">
    <property type="component" value="Unassembled WGS sequence"/>
</dbReference>
<feature type="transmembrane region" description="Helical" evidence="10">
    <location>
        <begin position="71"/>
        <end position="90"/>
    </location>
</feature>
<evidence type="ECO:0000256" key="1">
    <source>
        <dbReference type="ARBA" id="ARBA00004651"/>
    </source>
</evidence>
<keyword evidence="4 10" id="KW-0812">Transmembrane</keyword>
<organism evidence="11 12">
    <name type="scientific">Atta cephalotes</name>
    <name type="common">Leafcutter ant</name>
    <dbReference type="NCBI Taxonomy" id="12957"/>
    <lineage>
        <taxon>Eukaryota</taxon>
        <taxon>Metazoa</taxon>
        <taxon>Ecdysozoa</taxon>
        <taxon>Arthropoda</taxon>
        <taxon>Hexapoda</taxon>
        <taxon>Insecta</taxon>
        <taxon>Pterygota</taxon>
        <taxon>Neoptera</taxon>
        <taxon>Endopterygota</taxon>
        <taxon>Hymenoptera</taxon>
        <taxon>Apocrita</taxon>
        <taxon>Aculeata</taxon>
        <taxon>Formicoidea</taxon>
        <taxon>Formicidae</taxon>
        <taxon>Myrmicinae</taxon>
        <taxon>Atta</taxon>
    </lineage>
</organism>
<dbReference type="GO" id="GO:0007165">
    <property type="term" value="P:signal transduction"/>
    <property type="evidence" value="ECO:0007669"/>
    <property type="project" value="UniProtKB-KW"/>
</dbReference>
<keyword evidence="5 10" id="KW-0552">Olfaction</keyword>
<dbReference type="GO" id="GO:0005886">
    <property type="term" value="C:plasma membrane"/>
    <property type="evidence" value="ECO:0007669"/>
    <property type="project" value="UniProtKB-SubCell"/>
</dbReference>
<feature type="transmembrane region" description="Helical" evidence="10">
    <location>
        <begin position="176"/>
        <end position="198"/>
    </location>
</feature>
<feature type="transmembrane region" description="Helical" evidence="10">
    <location>
        <begin position="30"/>
        <end position="51"/>
    </location>
</feature>
<feature type="transmembrane region" description="Helical" evidence="10">
    <location>
        <begin position="123"/>
        <end position="141"/>
    </location>
</feature>
<feature type="transmembrane region" description="Helical" evidence="10">
    <location>
        <begin position="248"/>
        <end position="276"/>
    </location>
</feature>
<dbReference type="GO" id="GO:0005549">
    <property type="term" value="F:odorant binding"/>
    <property type="evidence" value="ECO:0007669"/>
    <property type="project" value="InterPro"/>
</dbReference>
<evidence type="ECO:0000256" key="2">
    <source>
        <dbReference type="ARBA" id="ARBA00022475"/>
    </source>
</evidence>
<keyword evidence="3 10" id="KW-0716">Sensory transduction</keyword>
<keyword evidence="12" id="KW-1185">Reference proteome</keyword>
<dbReference type="Pfam" id="PF02949">
    <property type="entry name" value="7tm_6"/>
    <property type="match status" value="1"/>
</dbReference>
<evidence type="ECO:0000256" key="10">
    <source>
        <dbReference type="RuleBase" id="RU351113"/>
    </source>
</evidence>
<dbReference type="EnsemblMetazoa" id="XM_012207772.1">
    <property type="protein sequence ID" value="XP_012063162.1"/>
    <property type="gene ID" value="LOC105626470"/>
</dbReference>
<keyword evidence="9 10" id="KW-0807">Transducer</keyword>
<dbReference type="PANTHER" id="PTHR21137">
    <property type="entry name" value="ODORANT RECEPTOR"/>
    <property type="match status" value="1"/>
</dbReference>
<dbReference type="PANTHER" id="PTHR21137:SF35">
    <property type="entry name" value="ODORANT RECEPTOR 19A-RELATED"/>
    <property type="match status" value="1"/>
</dbReference>
<keyword evidence="6 10" id="KW-1133">Transmembrane helix</keyword>
<dbReference type="AlphaFoldDB" id="A0A158P054"/>
<evidence type="ECO:0000313" key="12">
    <source>
        <dbReference type="Proteomes" id="UP000005205"/>
    </source>
</evidence>
<evidence type="ECO:0000256" key="5">
    <source>
        <dbReference type="ARBA" id="ARBA00022725"/>
    </source>
</evidence>
<dbReference type="KEGG" id="acep:105626470"/>
<keyword evidence="7 10" id="KW-0472">Membrane</keyword>
<evidence type="ECO:0000256" key="6">
    <source>
        <dbReference type="ARBA" id="ARBA00022989"/>
    </source>
</evidence>
<reference evidence="12" key="1">
    <citation type="journal article" date="2011" name="PLoS Genet.">
        <title>The genome sequence of the leaf-cutter ant Atta cephalotes reveals insights into its obligate symbiotic lifestyle.</title>
        <authorList>
            <person name="Suen G."/>
            <person name="Teiling C."/>
            <person name="Li L."/>
            <person name="Holt C."/>
            <person name="Abouheif E."/>
            <person name="Bornberg-Bauer E."/>
            <person name="Bouffard P."/>
            <person name="Caldera E.J."/>
            <person name="Cash E."/>
            <person name="Cavanaugh A."/>
            <person name="Denas O."/>
            <person name="Elhaik E."/>
            <person name="Fave M.J."/>
            <person name="Gadau J."/>
            <person name="Gibson J.D."/>
            <person name="Graur D."/>
            <person name="Grubbs K.J."/>
            <person name="Hagen D.E."/>
            <person name="Harkins T.T."/>
            <person name="Helmkampf M."/>
            <person name="Hu H."/>
            <person name="Johnson B.R."/>
            <person name="Kim J."/>
            <person name="Marsh S.E."/>
            <person name="Moeller J.A."/>
            <person name="Munoz-Torres M.C."/>
            <person name="Murphy M.C."/>
            <person name="Naughton M.C."/>
            <person name="Nigam S."/>
            <person name="Overson R."/>
            <person name="Rajakumar R."/>
            <person name="Reese J.T."/>
            <person name="Scott J.J."/>
            <person name="Smith C.R."/>
            <person name="Tao S."/>
            <person name="Tsutsui N.D."/>
            <person name="Viljakainen L."/>
            <person name="Wissler L."/>
            <person name="Yandell M.D."/>
            <person name="Zimmer F."/>
            <person name="Taylor J."/>
            <person name="Slater S.C."/>
            <person name="Clifton S.W."/>
            <person name="Warren W.C."/>
            <person name="Elsik C.G."/>
            <person name="Smith C.D."/>
            <person name="Weinstock G.M."/>
            <person name="Gerardo N.M."/>
            <person name="Currie C.R."/>
        </authorList>
    </citation>
    <scope>NUCLEOTIDE SEQUENCE [LARGE SCALE GENOMIC DNA]</scope>
</reference>
<dbReference type="FunCoup" id="A0A158P054">
    <property type="interactions" value="68"/>
</dbReference>
<gene>
    <name evidence="11" type="primary">105626470</name>
</gene>
<protein>
    <recommendedName>
        <fullName evidence="10">Odorant receptor</fullName>
    </recommendedName>
</protein>
<dbReference type="OrthoDB" id="6765072at2759"/>
<evidence type="ECO:0000256" key="7">
    <source>
        <dbReference type="ARBA" id="ARBA00023136"/>
    </source>
</evidence>
<evidence type="ECO:0000256" key="8">
    <source>
        <dbReference type="ARBA" id="ARBA00023170"/>
    </source>
</evidence>
<name>A0A158P054_ATTCE</name>
<accession>A0A158P054</accession>
<reference evidence="11" key="2">
    <citation type="submission" date="2016-04" db="UniProtKB">
        <authorList>
            <consortium name="EnsemblMetazoa"/>
        </authorList>
    </citation>
    <scope>IDENTIFICATION</scope>
</reference>
<comment type="subcellular location">
    <subcellularLocation>
        <location evidence="1 10">Cell membrane</location>
        <topology evidence="1 10">Multi-pass membrane protein</topology>
    </subcellularLocation>
</comment>
<comment type="similarity">
    <text evidence="10">Belongs to the insect chemoreceptor superfamily. Heteromeric odorant receptor channel (TC 1.A.69) family.</text>
</comment>
<feature type="transmembrane region" description="Helical" evidence="10">
    <location>
        <begin position="288"/>
        <end position="308"/>
    </location>
</feature>
<dbReference type="InParanoid" id="A0A158P054"/>
<evidence type="ECO:0000256" key="3">
    <source>
        <dbReference type="ARBA" id="ARBA00022606"/>
    </source>
</evidence>
<dbReference type="eggNOG" id="ENOG502SSPN">
    <property type="taxonomic scope" value="Eukaryota"/>
</dbReference>
<proteinExistence type="inferred from homology"/>
<evidence type="ECO:0000256" key="4">
    <source>
        <dbReference type="ARBA" id="ARBA00022692"/>
    </source>
</evidence>
<dbReference type="EMBL" id="ADTU01005361">
    <property type="status" value="NOT_ANNOTATED_CDS"/>
    <property type="molecule type" value="Genomic_DNA"/>
</dbReference>
<dbReference type="InterPro" id="IPR004117">
    <property type="entry name" value="7tm6_olfct_rcpt"/>
</dbReference>
<sequence length="379" mass="43214">MFCAMIPISTVSRSVEIGLHLTGIWPNSSIFFKLLWTLVMGIGLIFQYYYLLTHFSTKELPNLIDGLSTTLPHSLLFFKLIVLWVNHRIFKNILIVMSNDWHKYSNMYAMIDKAVLAHRCSKLIISVYSIAVLLYSTASILNKQNDIDCRELLIKMELPFGFCESPIYEIVMFVQFIRLMAVASAIGMLDALLVTLMLHIGGQIDLMQQEVEEIFVKDNKHDLSTIIVRSLIDKHHKIIAFSESIESLFSYIALMQFFSNTLIICCIGFLIVTSLGTNEGVRMLVKTLFFYIAITLEAFIFCFAGEYLSNKSKTIGDAVYGSIWYNLKPRDSRILLFVIMRSQKRLTITAGKFMDLSLEGFANSLKASASYISVLYAMY</sequence>
<evidence type="ECO:0000313" key="11">
    <source>
        <dbReference type="EnsemblMetazoa" id="XP_012063162.1"/>
    </source>
</evidence>
<evidence type="ECO:0000256" key="9">
    <source>
        <dbReference type="ARBA" id="ARBA00023224"/>
    </source>
</evidence>